<dbReference type="PANTHER" id="PTHR42845">
    <property type="entry name" value="COENZYME F420-REDUCING HYDROGENASE, GAMMA SUBUNIT"/>
    <property type="match status" value="1"/>
</dbReference>
<evidence type="ECO:0000313" key="5">
    <source>
        <dbReference type="EMBL" id="MFC6671459.1"/>
    </source>
</evidence>
<feature type="domain" description="NADH:ubiquinone oxidoreductase-like 20kDa subunit" evidence="4">
    <location>
        <begin position="18"/>
        <end position="155"/>
    </location>
</feature>
<proteinExistence type="predicted"/>
<sequence>MANENGKATVAVHKLTSCSGCQSVFLNLGEDLLTLSRLVEIRHFIEAGLNDFEAQVDIAFVEGSITTPEDEKRIREVRERSRFVVAIGACACSGGVQALRNIKDSQHWAGAIYADTAYLDSLADSRPVAQLVKIDLELWGCPISGRQLIATVRALLQGVPPVLPTEKVCQECKRAGNVCVLVSQAAPCLGPVTRAGCGALCPSFGAPCYTCFGASEQPNCEALGERLVGLGIPRRQVAERFVSISSGLETYQQAWERWRIPAKEL</sequence>
<dbReference type="SUPFAM" id="SSF56770">
    <property type="entry name" value="HydA/Nqo6-like"/>
    <property type="match status" value="1"/>
</dbReference>
<dbReference type="InterPro" id="IPR006137">
    <property type="entry name" value="NADH_UbQ_OxRdtase-like_20kDa"/>
</dbReference>
<protein>
    <submittedName>
        <fullName evidence="5">Sulfhydrogenase subunit delta</fullName>
    </submittedName>
</protein>
<reference evidence="6" key="1">
    <citation type="journal article" date="2019" name="Int. J. Syst. Evol. Microbiol.">
        <title>The Global Catalogue of Microorganisms (GCM) 10K type strain sequencing project: providing services to taxonomists for standard genome sequencing and annotation.</title>
        <authorList>
            <consortium name="The Broad Institute Genomics Platform"/>
            <consortium name="The Broad Institute Genome Sequencing Center for Infectious Disease"/>
            <person name="Wu L."/>
            <person name="Ma J."/>
        </authorList>
    </citation>
    <scope>NUCLEOTIDE SEQUENCE [LARGE SCALE GENOMIC DNA]</scope>
    <source>
        <strain evidence="6">NBRC 111756</strain>
    </source>
</reference>
<comment type="caution">
    <text evidence="5">The sequence shown here is derived from an EMBL/GenBank/DDBJ whole genome shotgun (WGS) entry which is preliminary data.</text>
</comment>
<evidence type="ECO:0000256" key="2">
    <source>
        <dbReference type="ARBA" id="ARBA00023002"/>
    </source>
</evidence>
<keyword evidence="6" id="KW-1185">Reference proteome</keyword>
<evidence type="ECO:0000256" key="3">
    <source>
        <dbReference type="ARBA" id="ARBA00023291"/>
    </source>
</evidence>
<name>A0ABW2A2D8_9GAMM</name>
<keyword evidence="3" id="KW-0408">Iron</keyword>
<accession>A0ABW2A2D8</accession>
<comment type="cofactor">
    <cofactor evidence="1">
        <name>[3Fe-4S] cluster</name>
        <dbReference type="ChEBI" id="CHEBI:21137"/>
    </cofactor>
</comment>
<dbReference type="Pfam" id="PF01058">
    <property type="entry name" value="Oxidored_q6"/>
    <property type="match status" value="1"/>
</dbReference>
<keyword evidence="3" id="KW-0479">Metal-binding</keyword>
<keyword evidence="3" id="KW-0411">Iron-sulfur</keyword>
<organism evidence="5 6">
    <name type="scientific">Marinobacterium aestuariivivens</name>
    <dbReference type="NCBI Taxonomy" id="1698799"/>
    <lineage>
        <taxon>Bacteria</taxon>
        <taxon>Pseudomonadati</taxon>
        <taxon>Pseudomonadota</taxon>
        <taxon>Gammaproteobacteria</taxon>
        <taxon>Oceanospirillales</taxon>
        <taxon>Oceanospirillaceae</taxon>
        <taxon>Marinobacterium</taxon>
    </lineage>
</organism>
<evidence type="ECO:0000256" key="1">
    <source>
        <dbReference type="ARBA" id="ARBA00001927"/>
    </source>
</evidence>
<dbReference type="Gene3D" id="3.40.50.700">
    <property type="entry name" value="NADH:ubiquinone oxidoreductase-like, 20kDa subunit"/>
    <property type="match status" value="1"/>
</dbReference>
<evidence type="ECO:0000259" key="4">
    <source>
        <dbReference type="Pfam" id="PF01058"/>
    </source>
</evidence>
<dbReference type="PANTHER" id="PTHR42845:SF2">
    <property type="entry name" value="F420-NON-REDUCING HYDROGENASE VHU SUBUNIT G"/>
    <property type="match status" value="1"/>
</dbReference>
<dbReference type="EMBL" id="JBHSWE010000001">
    <property type="protein sequence ID" value="MFC6671459.1"/>
    <property type="molecule type" value="Genomic_DNA"/>
</dbReference>
<evidence type="ECO:0000313" key="6">
    <source>
        <dbReference type="Proteomes" id="UP001596422"/>
    </source>
</evidence>
<gene>
    <name evidence="5" type="ORF">ACFQDL_16325</name>
</gene>
<keyword evidence="2" id="KW-0560">Oxidoreductase</keyword>
<dbReference type="Proteomes" id="UP001596422">
    <property type="component" value="Unassembled WGS sequence"/>
</dbReference>
<keyword evidence="3" id="KW-0003">3Fe-4S</keyword>
<dbReference type="RefSeq" id="WP_379909966.1">
    <property type="nucleotide sequence ID" value="NZ_JBHSWE010000001.1"/>
</dbReference>
<dbReference type="InterPro" id="IPR037024">
    <property type="entry name" value="NiFe_Hase_small_N_sf"/>
</dbReference>
<dbReference type="InterPro" id="IPR051349">
    <property type="entry name" value="Hydrogenase_assoc-protein"/>
</dbReference>